<comment type="caution">
    <text evidence="1">The sequence shown here is derived from an EMBL/GenBank/DDBJ whole genome shotgun (WGS) entry which is preliminary data.</text>
</comment>
<sequence>MQHQDTRNDVAFIRQFLGQAAACGTAADYVWSLELGLANLRRGVERGVISARECEALQRHLVRAYIAGCRLMPTEYDRGRLERGFAGARGVVQAWTIPQPRRCAQSDEVRVCVMHSKILLNDLECLRRADEVARRYAHVVLPPMPTEIEPCEILFFSPQESDQ</sequence>
<dbReference type="RefSeq" id="WP_151003363.1">
    <property type="nucleotide sequence ID" value="NZ_BPQY01000267.1"/>
</dbReference>
<dbReference type="AlphaFoldDB" id="A0A6L3SVC9"/>
<evidence type="ECO:0000313" key="2">
    <source>
        <dbReference type="Proteomes" id="UP000474159"/>
    </source>
</evidence>
<gene>
    <name evidence="1" type="ORF">F6X53_24825</name>
</gene>
<evidence type="ECO:0000313" key="1">
    <source>
        <dbReference type="EMBL" id="KAB1075397.1"/>
    </source>
</evidence>
<protein>
    <submittedName>
        <fullName evidence="1">Uncharacterized protein</fullName>
    </submittedName>
</protein>
<dbReference type="Proteomes" id="UP000474159">
    <property type="component" value="Unassembled WGS sequence"/>
</dbReference>
<name>A0A6L3SVC9_9HYPH</name>
<proteinExistence type="predicted"/>
<dbReference type="EMBL" id="VZZK01000034">
    <property type="protein sequence ID" value="KAB1075397.1"/>
    <property type="molecule type" value="Genomic_DNA"/>
</dbReference>
<organism evidence="1 2">
    <name type="scientific">Methylobacterium soli</name>
    <dbReference type="NCBI Taxonomy" id="553447"/>
    <lineage>
        <taxon>Bacteria</taxon>
        <taxon>Pseudomonadati</taxon>
        <taxon>Pseudomonadota</taxon>
        <taxon>Alphaproteobacteria</taxon>
        <taxon>Hyphomicrobiales</taxon>
        <taxon>Methylobacteriaceae</taxon>
        <taxon>Methylobacterium</taxon>
    </lineage>
</organism>
<reference evidence="1 2" key="1">
    <citation type="submission" date="2019-09" db="EMBL/GenBank/DDBJ databases">
        <title>YIM 48816 draft genome.</title>
        <authorList>
            <person name="Jiang L."/>
        </authorList>
    </citation>
    <scope>NUCLEOTIDE SEQUENCE [LARGE SCALE GENOMIC DNA]</scope>
    <source>
        <strain evidence="1 2">YIM 48816</strain>
    </source>
</reference>
<accession>A0A6L3SVC9</accession>
<keyword evidence="2" id="KW-1185">Reference proteome</keyword>